<evidence type="ECO:0000256" key="3">
    <source>
        <dbReference type="ARBA" id="ARBA00022980"/>
    </source>
</evidence>
<evidence type="ECO:0000313" key="8">
    <source>
        <dbReference type="Proteomes" id="UP000217805"/>
    </source>
</evidence>
<dbReference type="Proteomes" id="UP000217805">
    <property type="component" value="Chromosome"/>
</dbReference>
<evidence type="ECO:0000313" key="7">
    <source>
        <dbReference type="EMBL" id="BAR92192.1"/>
    </source>
</evidence>
<protein>
    <recommendedName>
        <fullName evidence="5">Large ribosomal subunit protein uL10</fullName>
    </recommendedName>
    <alternativeName>
        <fullName evidence="6">50S ribosomal protein L10</fullName>
    </alternativeName>
</protein>
<dbReference type="Pfam" id="PF00466">
    <property type="entry name" value="Ribosomal_L10"/>
    <property type="match status" value="1"/>
</dbReference>
<evidence type="ECO:0000256" key="5">
    <source>
        <dbReference type="ARBA" id="ARBA00035202"/>
    </source>
</evidence>
<comment type="function">
    <text evidence="1">Forms part of the ribosomal stalk, playing a central role in the interaction of the ribosome with GTP-bound translation factors.</text>
</comment>
<dbReference type="SUPFAM" id="SSF160369">
    <property type="entry name" value="Ribosomal protein L10-like"/>
    <property type="match status" value="1"/>
</dbReference>
<name>A0ABM7EYW1_9FLAO</name>
<keyword evidence="4" id="KW-0687">Ribonucleoprotein</keyword>
<dbReference type="InterPro" id="IPR047865">
    <property type="entry name" value="Ribosomal_uL10_bac_type"/>
</dbReference>
<dbReference type="PANTHER" id="PTHR11560">
    <property type="entry name" value="39S RIBOSOMAL PROTEIN L10, MITOCHONDRIAL"/>
    <property type="match status" value="1"/>
</dbReference>
<dbReference type="NCBIfam" id="NF000955">
    <property type="entry name" value="PRK00099.1-1"/>
    <property type="match status" value="1"/>
</dbReference>
<dbReference type="GO" id="GO:0005840">
    <property type="term" value="C:ribosome"/>
    <property type="evidence" value="ECO:0007669"/>
    <property type="project" value="UniProtKB-KW"/>
</dbReference>
<sequence>MKNKTSKKKELSELVSILSNNITIYLIDISNLNSNQISILRKNFYEHSIKMRMVKNTLLKKAINKINDQKWNSFFSILNGNTTVLFSNLNVTNITSKIIKNFHVQEKTDKPYLKGAYAQESFYFDGGNKDLNILLHLKSKEDLIIEILNILQFSIKEIILSFLNSTKFKIGEILETLSKKEG</sequence>
<dbReference type="EMBL" id="AP014609">
    <property type="protein sequence ID" value="BAR92192.1"/>
    <property type="molecule type" value="Genomic_DNA"/>
</dbReference>
<dbReference type="Gene3D" id="3.30.70.1730">
    <property type="match status" value="1"/>
</dbReference>
<proteinExistence type="inferred from homology"/>
<comment type="similarity">
    <text evidence="2">Belongs to the universal ribosomal protein uL10 family.</text>
</comment>
<keyword evidence="8" id="KW-1185">Reference proteome</keyword>
<accession>A0ABM7EYW1</accession>
<reference evidence="7 8" key="1">
    <citation type="journal article" date="2015" name="Microbes Environ.">
        <title>An Efficient Strategy Developed for Next-Generation Sequencing of Endosymbiont Genomes Performed Using Crude DNA Isolated from Host Tissues: A Case Study of Blattabacterium cuenoti Inhabiting the Fat Bodies of Cockroaches.</title>
        <authorList>
            <person name="Kinjo Y."/>
            <person name="Saitoh S."/>
            <person name="Tokuda G."/>
        </authorList>
    </citation>
    <scope>NUCLEOTIDE SEQUENCE [LARGE SCALE GENOMIC DNA]</scope>
    <source>
        <strain evidence="7 8">BPAY</strain>
    </source>
</reference>
<keyword evidence="3 7" id="KW-0689">Ribosomal protein</keyword>
<evidence type="ECO:0000256" key="6">
    <source>
        <dbReference type="ARBA" id="ARBA00035502"/>
    </source>
</evidence>
<dbReference type="RefSeq" id="WP_096378357.1">
    <property type="nucleotide sequence ID" value="NZ_AP014609.1"/>
</dbReference>
<evidence type="ECO:0000256" key="1">
    <source>
        <dbReference type="ARBA" id="ARBA00002633"/>
    </source>
</evidence>
<gene>
    <name evidence="7" type="primary">rplJ</name>
    <name evidence="7" type="ORF">BPAY_463</name>
</gene>
<organism evidence="7 8">
    <name type="scientific">Blattabacterium cuenoti BPAY</name>
    <dbReference type="NCBI Taxonomy" id="1457031"/>
    <lineage>
        <taxon>Bacteria</taxon>
        <taxon>Pseudomonadati</taxon>
        <taxon>Bacteroidota</taxon>
        <taxon>Flavobacteriia</taxon>
        <taxon>Flavobacteriales</taxon>
        <taxon>Blattabacteriaceae</taxon>
        <taxon>Blattabacterium</taxon>
    </lineage>
</organism>
<dbReference type="InterPro" id="IPR043141">
    <property type="entry name" value="Ribosomal_uL10-like_sf"/>
</dbReference>
<evidence type="ECO:0000256" key="2">
    <source>
        <dbReference type="ARBA" id="ARBA00008889"/>
    </source>
</evidence>
<dbReference type="InterPro" id="IPR001790">
    <property type="entry name" value="Ribosomal_uL10"/>
</dbReference>
<evidence type="ECO:0000256" key="4">
    <source>
        <dbReference type="ARBA" id="ARBA00023274"/>
    </source>
</evidence>